<accession>Q13LU3</accession>
<dbReference type="Pfam" id="PF13380">
    <property type="entry name" value="CoA_binding_2"/>
    <property type="match status" value="1"/>
</dbReference>
<dbReference type="PROSITE" id="PS50975">
    <property type="entry name" value="ATP_GRASP"/>
    <property type="match status" value="1"/>
</dbReference>
<dbReference type="InterPro" id="IPR011761">
    <property type="entry name" value="ATP-grasp"/>
</dbReference>
<dbReference type="InterPro" id="IPR032875">
    <property type="entry name" value="Succ_CoA_lig_flav_dom"/>
</dbReference>
<dbReference type="OrthoDB" id="9807426at2"/>
<dbReference type="Pfam" id="PF13607">
    <property type="entry name" value="Succ_CoA_lig"/>
    <property type="match status" value="1"/>
</dbReference>
<dbReference type="EMBL" id="CP000271">
    <property type="protein sequence ID" value="ABE34946.1"/>
    <property type="molecule type" value="Genomic_DNA"/>
</dbReference>
<dbReference type="InterPro" id="IPR013815">
    <property type="entry name" value="ATP_grasp_subdomain_1"/>
</dbReference>
<dbReference type="Gene3D" id="3.40.50.261">
    <property type="entry name" value="Succinyl-CoA synthetase domains"/>
    <property type="match status" value="2"/>
</dbReference>
<dbReference type="RefSeq" id="WP_011492254.1">
    <property type="nucleotide sequence ID" value="NC_007952.1"/>
</dbReference>
<evidence type="ECO:0000313" key="3">
    <source>
        <dbReference type="EMBL" id="ABE34946.1"/>
    </source>
</evidence>
<evidence type="ECO:0000313" key="4">
    <source>
        <dbReference type="Proteomes" id="UP000001817"/>
    </source>
</evidence>
<dbReference type="SUPFAM" id="SSF52210">
    <property type="entry name" value="Succinyl-CoA synthetase domains"/>
    <property type="match status" value="2"/>
</dbReference>
<evidence type="ECO:0000259" key="2">
    <source>
        <dbReference type="PROSITE" id="PS50975"/>
    </source>
</evidence>
<dbReference type="eggNOG" id="COG0045">
    <property type="taxonomic scope" value="Bacteria"/>
</dbReference>
<sequence>MSETSAVARLLKPRSVAIIGASSDAGKTAGRPVVYLLKHGFSGDIYPVNSRASSVSGLRCYPDVASLPGVPDVAIVLLGAERAHIAVRELAERGTAAAIVLASGYAETGDEGAERQRQLIEAAGSMRILGPNTIGLVNLTDSICLSASGALAMDRFTRGSIGVVSQSGGILGALLSRAAARGIGLSKLISTSNEADLDTADFIDYLAEDPATKVIALYLEEIRHPEKFRRAALAAAQRGKPIVAFKIGRSEGGSRAAASHTGALAGTDRMYDAFFTEVGIIRANTFGDLLDIPVALDTGRVLRGNRVAILTSTGGAGTLLSDSLGVCGFETPAPDSDTAAALRSLQAGIHANFDRNPIDVTLAGLQPDLLRGAIRILMQSPTYDALTIVVGASGVGSPELMASAIRDCLPLSEKPVVAFTSPHAPEAAAILTQYGVPAYSIVESCGAALDGLRRHYRWKAPADPGAGHVVSVADLPSGSLDEHQAKQLFSRFGIAPVEEKVVTTAVQAEAAANTLGGAVVLKILSGEITHKTDVGGVAVNLTADQVSSRLQAMTVEVEQKTGVAPTRFLVQQMLSGGTEMIVGMHRDALGTAILLGMGGITAELFDDTSMRLLSGRGGLSREQVMEMLAELKTLRVLQGFRGRPKADIEALVTAVVAFSTMVSQLGDRLMAAEINPLFVLPETQGVRAADGVAVLASDGPPER</sequence>
<reference evidence="3 4" key="1">
    <citation type="journal article" date="2006" name="Proc. Natl. Acad. Sci. U.S.A.">
        <title>Burkholderia xenovorans LB400 harbors a multi-replicon, 9.73-Mbp genome shaped for versatility.</title>
        <authorList>
            <person name="Chain P.S."/>
            <person name="Denef V.J."/>
            <person name="Konstantinidis K.T."/>
            <person name="Vergez L.M."/>
            <person name="Agullo L."/>
            <person name="Reyes V.L."/>
            <person name="Hauser L."/>
            <person name="Cordova M."/>
            <person name="Gomez L."/>
            <person name="Gonzalez M."/>
            <person name="Land M."/>
            <person name="Lao V."/>
            <person name="Larimer F."/>
            <person name="LiPuma J.J."/>
            <person name="Mahenthiralingam E."/>
            <person name="Malfatti S.A."/>
            <person name="Marx C.J."/>
            <person name="Parnell J.J."/>
            <person name="Ramette A."/>
            <person name="Richardson P."/>
            <person name="Seeger M."/>
            <person name="Smith D."/>
            <person name="Spilker T."/>
            <person name="Sul W.J."/>
            <person name="Tsoi T.V."/>
            <person name="Ulrich L.E."/>
            <person name="Zhulin I.B."/>
            <person name="Tiedje J.M."/>
        </authorList>
    </citation>
    <scope>NUCLEOTIDE SEQUENCE [LARGE SCALE GENOMIC DNA]</scope>
    <source>
        <strain evidence="3 4">LB400</strain>
    </source>
</reference>
<dbReference type="Gene3D" id="3.30.470.20">
    <property type="entry name" value="ATP-grasp fold, B domain"/>
    <property type="match status" value="1"/>
</dbReference>
<dbReference type="InterPro" id="IPR016102">
    <property type="entry name" value="Succinyl-CoA_synth-like"/>
</dbReference>
<dbReference type="Gene3D" id="3.40.50.720">
    <property type="entry name" value="NAD(P)-binding Rossmann-like Domain"/>
    <property type="match status" value="1"/>
</dbReference>
<dbReference type="GO" id="GO:0046872">
    <property type="term" value="F:metal ion binding"/>
    <property type="evidence" value="ECO:0007669"/>
    <property type="project" value="InterPro"/>
</dbReference>
<dbReference type="PANTHER" id="PTHR42793:SF4">
    <property type="entry name" value="BLL6376 PROTEIN"/>
    <property type="match status" value="1"/>
</dbReference>
<dbReference type="STRING" id="266265.Bxe_B1008"/>
<protein>
    <submittedName>
        <fullName evidence="3">Acyl-CoA synthetase</fullName>
    </submittedName>
</protein>
<evidence type="ECO:0000256" key="1">
    <source>
        <dbReference type="PROSITE-ProRule" id="PRU00409"/>
    </source>
</evidence>
<dbReference type="eggNOG" id="COG1042">
    <property type="taxonomic scope" value="Bacteria"/>
</dbReference>
<dbReference type="SUPFAM" id="SSF51735">
    <property type="entry name" value="NAD(P)-binding Rossmann-fold domains"/>
    <property type="match status" value="1"/>
</dbReference>
<dbReference type="GO" id="GO:0005524">
    <property type="term" value="F:ATP binding"/>
    <property type="evidence" value="ECO:0007669"/>
    <property type="project" value="UniProtKB-UniRule"/>
</dbReference>
<dbReference type="SMART" id="SM00881">
    <property type="entry name" value="CoA_binding"/>
    <property type="match status" value="1"/>
</dbReference>
<organism evidence="3 4">
    <name type="scientific">Paraburkholderia xenovorans (strain LB400)</name>
    <dbReference type="NCBI Taxonomy" id="266265"/>
    <lineage>
        <taxon>Bacteria</taxon>
        <taxon>Pseudomonadati</taxon>
        <taxon>Pseudomonadota</taxon>
        <taxon>Betaproteobacteria</taxon>
        <taxon>Burkholderiales</taxon>
        <taxon>Burkholderiaceae</taxon>
        <taxon>Paraburkholderia</taxon>
    </lineage>
</organism>
<dbReference type="AlphaFoldDB" id="Q13LU3"/>
<dbReference type="InterPro" id="IPR003781">
    <property type="entry name" value="CoA-bd"/>
</dbReference>
<proteinExistence type="predicted"/>
<dbReference type="Gene3D" id="3.30.1490.20">
    <property type="entry name" value="ATP-grasp fold, A domain"/>
    <property type="match status" value="1"/>
</dbReference>
<dbReference type="InterPro" id="IPR036291">
    <property type="entry name" value="NAD(P)-bd_dom_sf"/>
</dbReference>
<name>Q13LU3_PARXL</name>
<dbReference type="KEGG" id="bxb:DR64_6330"/>
<dbReference type="PATRIC" id="fig|266265.5.peg.6759"/>
<dbReference type="PANTHER" id="PTHR42793">
    <property type="entry name" value="COA BINDING DOMAIN CONTAINING PROTEIN"/>
    <property type="match status" value="1"/>
</dbReference>
<dbReference type="SUPFAM" id="SSF56059">
    <property type="entry name" value="Glutathione synthetase ATP-binding domain-like"/>
    <property type="match status" value="1"/>
</dbReference>
<gene>
    <name evidence="3" type="ORF">Bxe_B1008</name>
</gene>
<dbReference type="Pfam" id="PF13549">
    <property type="entry name" value="ATP-grasp_5"/>
    <property type="match status" value="1"/>
</dbReference>
<keyword evidence="4" id="KW-1185">Reference proteome</keyword>
<feature type="domain" description="ATP-grasp" evidence="2">
    <location>
        <begin position="486"/>
        <end position="697"/>
    </location>
</feature>
<dbReference type="KEGG" id="bxe:Bxe_B1008"/>
<keyword evidence="1" id="KW-0067">ATP-binding</keyword>
<keyword evidence="1" id="KW-0547">Nucleotide-binding</keyword>
<dbReference type="Proteomes" id="UP000001817">
    <property type="component" value="Chromosome 2"/>
</dbReference>